<keyword evidence="4" id="KW-1185">Reference proteome</keyword>
<feature type="coiled-coil region" evidence="1">
    <location>
        <begin position="425"/>
        <end position="455"/>
    </location>
</feature>
<feature type="chain" id="PRO_5001529153" evidence="2">
    <location>
        <begin position="25"/>
        <end position="576"/>
    </location>
</feature>
<feature type="signal peptide" evidence="2">
    <location>
        <begin position="1"/>
        <end position="24"/>
    </location>
</feature>
<dbReference type="Proteomes" id="UP000053237">
    <property type="component" value="Unassembled WGS sequence"/>
</dbReference>
<dbReference type="EMBL" id="CAIX01000477">
    <property type="protein sequence ID" value="CCI10954.1"/>
    <property type="molecule type" value="Genomic_DNA"/>
</dbReference>
<keyword evidence="1" id="KW-0175">Coiled coil</keyword>
<sequence length="576" mass="65595">MQSQRVASILAFALAAYQLHVGHGQRHRRQYRLDSPDFIDESAMWKSYAVFQSALLNEVGVDSLEVTAIQTAAIDFTIHASLRGLQRAKDYRATGSATSIAYMVMNEREPLDPNPPAISNAEHNKRPKRLVCLPQFDTNEDDCRKCLMQKSNSILGDFFVTISESKLSVYVMYTSQSGDEIANACRDTGVCGTSNTQQYQHIYPDEVCQAVHGARESPFSALLTSTAYDTLPAASGSRICYQVTMRHSQHRKFAQSQAYKNWYSHHLQHLSDNIIVHWMELGADFADTTLLLVYTRDVFDPNRDIIDEMRQVKKVPVEDCYKYYNSKLDFTTFQQGMSLYTSDTRIDPDHDSKCLVAYHNYENSKSNACRKCIESMGNEATNASAISYIFTHQRSKATKIRKCITTRGTPACIKFKFLDNEVCDYDLSQKEEKKKKEEKKQEEETQNNKALLSEAAIRSIQSENLHSVVFASFTDYRCLACYTLVHNVLFVSIQHGYVWMKRIGGPRECECLTIQRKSSIDDVDSFQAISFNEVNWHMFGRRNTESSSAETLNAIINSIVPTQKSTYEESQVVSFK</sequence>
<evidence type="ECO:0000256" key="2">
    <source>
        <dbReference type="SAM" id="SignalP"/>
    </source>
</evidence>
<organism evidence="3 4">
    <name type="scientific">Albugo candida</name>
    <dbReference type="NCBI Taxonomy" id="65357"/>
    <lineage>
        <taxon>Eukaryota</taxon>
        <taxon>Sar</taxon>
        <taxon>Stramenopiles</taxon>
        <taxon>Oomycota</taxon>
        <taxon>Peronosporomycetes</taxon>
        <taxon>Albuginales</taxon>
        <taxon>Albuginaceae</taxon>
        <taxon>Albugo</taxon>
    </lineage>
</organism>
<dbReference type="AlphaFoldDB" id="A0A024FWD0"/>
<name>A0A024FWD0_9STRA</name>
<keyword evidence="2" id="KW-0732">Signal</keyword>
<evidence type="ECO:0000313" key="3">
    <source>
        <dbReference type="EMBL" id="CCI10954.1"/>
    </source>
</evidence>
<dbReference type="InParanoid" id="A0A024FWD0"/>
<reference evidence="3 4" key="1">
    <citation type="submission" date="2012-05" db="EMBL/GenBank/DDBJ databases">
        <title>Recombination and specialization in a pathogen metapopulation.</title>
        <authorList>
            <person name="Gardiner A."/>
            <person name="Kemen E."/>
            <person name="Schultz-Larsen T."/>
            <person name="MacLean D."/>
            <person name="Van Oosterhout C."/>
            <person name="Jones J.D.G."/>
        </authorList>
    </citation>
    <scope>NUCLEOTIDE SEQUENCE [LARGE SCALE GENOMIC DNA]</scope>
    <source>
        <strain evidence="3 4">Ac Nc2</strain>
    </source>
</reference>
<protein>
    <submittedName>
        <fullName evidence="3">Uncharacterized protein</fullName>
    </submittedName>
</protein>
<proteinExistence type="predicted"/>
<evidence type="ECO:0000313" key="4">
    <source>
        <dbReference type="Proteomes" id="UP000053237"/>
    </source>
</evidence>
<accession>A0A024FWD0</accession>
<gene>
    <name evidence="3" type="ORF">BN9_121040</name>
</gene>
<comment type="caution">
    <text evidence="3">The sequence shown here is derived from an EMBL/GenBank/DDBJ whole genome shotgun (WGS) entry which is preliminary data.</text>
</comment>
<evidence type="ECO:0000256" key="1">
    <source>
        <dbReference type="SAM" id="Coils"/>
    </source>
</evidence>